<evidence type="ECO:0000313" key="2">
    <source>
        <dbReference type="Proteomes" id="UP000092321"/>
    </source>
</evidence>
<dbReference type="Proteomes" id="UP000092321">
    <property type="component" value="Unassembled WGS sequence"/>
</dbReference>
<accession>A0A1B7T784</accession>
<dbReference type="OrthoDB" id="3972158at2759"/>
<protein>
    <submittedName>
        <fullName evidence="1">Uncharacterized protein</fullName>
    </submittedName>
</protein>
<reference evidence="2" key="1">
    <citation type="journal article" date="2016" name="Proc. Natl. Acad. Sci. U.S.A.">
        <title>Comparative genomics of biotechnologically important yeasts.</title>
        <authorList>
            <person name="Riley R."/>
            <person name="Haridas S."/>
            <person name="Wolfe K.H."/>
            <person name="Lopes M.R."/>
            <person name="Hittinger C.T."/>
            <person name="Goeker M."/>
            <person name="Salamov A.A."/>
            <person name="Wisecaver J.H."/>
            <person name="Long T.M."/>
            <person name="Calvey C.H."/>
            <person name="Aerts A.L."/>
            <person name="Barry K.W."/>
            <person name="Choi C."/>
            <person name="Clum A."/>
            <person name="Coughlan A.Y."/>
            <person name="Deshpande S."/>
            <person name="Douglass A.P."/>
            <person name="Hanson S.J."/>
            <person name="Klenk H.-P."/>
            <person name="LaButti K.M."/>
            <person name="Lapidus A."/>
            <person name="Lindquist E.A."/>
            <person name="Lipzen A.M."/>
            <person name="Meier-Kolthoff J.P."/>
            <person name="Ohm R.A."/>
            <person name="Otillar R.P."/>
            <person name="Pangilinan J.L."/>
            <person name="Peng Y."/>
            <person name="Rokas A."/>
            <person name="Rosa C.A."/>
            <person name="Scheuner C."/>
            <person name="Sibirny A.A."/>
            <person name="Slot J.C."/>
            <person name="Stielow J.B."/>
            <person name="Sun H."/>
            <person name="Kurtzman C.P."/>
            <person name="Blackwell M."/>
            <person name="Grigoriev I.V."/>
            <person name="Jeffries T.W."/>
        </authorList>
    </citation>
    <scope>NUCLEOTIDE SEQUENCE [LARGE SCALE GENOMIC DNA]</scope>
    <source>
        <strain evidence="2">NRRL Y-1626</strain>
    </source>
</reference>
<dbReference type="AlphaFoldDB" id="A0A1B7T784"/>
<dbReference type="EMBL" id="LXPE01000564">
    <property type="protein sequence ID" value="OBA24577.1"/>
    <property type="molecule type" value="Genomic_DNA"/>
</dbReference>
<name>A0A1B7T784_9ASCO</name>
<dbReference type="PANTHER" id="PTHR20973">
    <property type="entry name" value="NON-SMC ELEMENT 1-RELATED"/>
    <property type="match status" value="1"/>
</dbReference>
<dbReference type="GO" id="GO:0004842">
    <property type="term" value="F:ubiquitin-protein transferase activity"/>
    <property type="evidence" value="ECO:0007669"/>
    <property type="project" value="TreeGrafter"/>
</dbReference>
<dbReference type="GO" id="GO:0030915">
    <property type="term" value="C:Smc5-Smc6 complex"/>
    <property type="evidence" value="ECO:0007669"/>
    <property type="project" value="InterPro"/>
</dbReference>
<dbReference type="GO" id="GO:0005634">
    <property type="term" value="C:nucleus"/>
    <property type="evidence" value="ECO:0007669"/>
    <property type="project" value="TreeGrafter"/>
</dbReference>
<organism evidence="1 2">
    <name type="scientific">Hanseniaspora valbyensis NRRL Y-1626</name>
    <dbReference type="NCBI Taxonomy" id="766949"/>
    <lineage>
        <taxon>Eukaryota</taxon>
        <taxon>Fungi</taxon>
        <taxon>Dikarya</taxon>
        <taxon>Ascomycota</taxon>
        <taxon>Saccharomycotina</taxon>
        <taxon>Saccharomycetes</taxon>
        <taxon>Saccharomycodales</taxon>
        <taxon>Saccharomycodaceae</taxon>
        <taxon>Hanseniaspora</taxon>
    </lineage>
</organism>
<dbReference type="PANTHER" id="PTHR20973:SF0">
    <property type="entry name" value="NON-STRUCTURAL MAINTENANCE OF CHROMOSOMES ELEMENT 1 HOMOLOG"/>
    <property type="match status" value="1"/>
</dbReference>
<evidence type="ECO:0000313" key="1">
    <source>
        <dbReference type="EMBL" id="OBA24577.1"/>
    </source>
</evidence>
<keyword evidence="2" id="KW-1185">Reference proteome</keyword>
<dbReference type="InterPro" id="IPR011513">
    <property type="entry name" value="Nse1"/>
</dbReference>
<proteinExistence type="predicted"/>
<dbReference type="GO" id="GO:0000724">
    <property type="term" value="P:double-strand break repair via homologous recombination"/>
    <property type="evidence" value="ECO:0007669"/>
    <property type="project" value="TreeGrafter"/>
</dbReference>
<gene>
    <name evidence="1" type="ORF">HANVADRAFT_54393</name>
</gene>
<sequence>MSINNLYSESSSLLYLPSVFQFIQNCGKDFVTDHLLSIYIDYLVEFQKEYSEDVESLMNEKISYDNNSSEVNHLIKNYYQYISGNMSILDSNGDIILYKYLNDKSEITAIKNFVISRLTKYTKDSGFVFCHNIQLNNEEYDIIYNNISNRFNFSDKEIHERIKEWGLLTKTYSIVRQNEPGKNLGPKLANQSFFTNDELFFIKSLISTFSLSKSEQLYKDEEGTVMVDVESIKEEDEYYLIPIFKLFTNLGIINSLKFPEFVDALKNKEIEMPSLEVYSYTLQEIEQAYIIQFNEFQKQQLENNEPIKNIEAATMIKKELCQLREGSIKNILNQLVQENWIYKDPSKQYRPTIKFQLEFEKYFDSNINCRFCNQRIITHQGVICKNCKECGICLDCSYSYLQKNKLGLNRKDNSVVDGKWCPECSEPWRKSEHVTMII</sequence>
<comment type="caution">
    <text evidence="1">The sequence shown here is derived from an EMBL/GenBank/DDBJ whole genome shotgun (WGS) entry which is preliminary data.</text>
</comment>